<dbReference type="AlphaFoldDB" id="A0A1L3ND29"/>
<dbReference type="RefSeq" id="WP_072586316.1">
    <property type="nucleotide sequence ID" value="NZ_CP013243.1"/>
</dbReference>
<proteinExistence type="predicted"/>
<gene>
    <name evidence="2" type="ORF">NPD5_2912</name>
</gene>
<dbReference type="Proteomes" id="UP000182204">
    <property type="component" value="Chromosome"/>
</dbReference>
<protein>
    <submittedName>
        <fullName evidence="2">Uncharacterized protein</fullName>
    </submittedName>
</protein>
<evidence type="ECO:0000313" key="2">
    <source>
        <dbReference type="EMBL" id="APH14029.1"/>
    </source>
</evidence>
<name>A0A1L3ND29_CLOSG</name>
<feature type="region of interest" description="Disordered" evidence="1">
    <location>
        <begin position="232"/>
        <end position="263"/>
    </location>
</feature>
<organism evidence="2 3">
    <name type="scientific">Clostridium sporogenes</name>
    <dbReference type="NCBI Taxonomy" id="1509"/>
    <lineage>
        <taxon>Bacteria</taxon>
        <taxon>Bacillati</taxon>
        <taxon>Bacillota</taxon>
        <taxon>Clostridia</taxon>
        <taxon>Eubacteriales</taxon>
        <taxon>Clostridiaceae</taxon>
        <taxon>Clostridium</taxon>
    </lineage>
</organism>
<reference evidence="2 3" key="1">
    <citation type="submission" date="2015-11" db="EMBL/GenBank/DDBJ databases">
        <authorList>
            <person name="Hill K.K."/>
            <person name="Shirey T.B."/>
            <person name="Raphael B."/>
            <person name="Daligault H.E."/>
            <person name="Davenport K.W."/>
            <person name="Bruce D.C."/>
            <person name="Foley B.T."/>
            <person name="Johnson S.L."/>
        </authorList>
    </citation>
    <scope>NUCLEOTIDE SEQUENCE [LARGE SCALE GENOMIC DNA]</scope>
    <source>
        <strain evidence="2 3">CDC_1632</strain>
    </source>
</reference>
<accession>A0A1L3ND29</accession>
<evidence type="ECO:0000313" key="3">
    <source>
        <dbReference type="Proteomes" id="UP000182204"/>
    </source>
</evidence>
<feature type="compositionally biased region" description="Polar residues" evidence="1">
    <location>
        <begin position="248"/>
        <end position="259"/>
    </location>
</feature>
<dbReference type="EMBL" id="CP013243">
    <property type="protein sequence ID" value="APH14029.1"/>
    <property type="molecule type" value="Genomic_DNA"/>
</dbReference>
<sequence>MAEYLGTVKLGTLYHKEEALPLPTRPWYSGNYPGSLSERGKGDTPEFSGSMSDWIIGDTNSDDNKKLKWIKIKDENKTLLICDRNILNYASWDKLNQAGYVDGTKITIDGNEYLCRLLSGGNNYRSGSDDYSGGQPTNEWDRFVANEDGMNGLPKPTTGDLDSTMDYSDLDGEHNQLWNWWGNYSWCKETYKVKSSYRVLRGRSSARFFTCGSSYSTYGYYGWRPVLEVLNSDNTNSEDDTSKDSNNEDTNQESNNPKDPSTKKFLIKQNENYYTIDNGYIDLGQADTTNDLNNLFDKYGFKDLSLITKEFDGKKIHMSKDKNDIWETDSELDMNKVEGDIQLVEENNEKYIKYGFGECDIPGEIKKINDGKFKILMKDNQ</sequence>
<evidence type="ECO:0000256" key="1">
    <source>
        <dbReference type="SAM" id="MobiDB-lite"/>
    </source>
</evidence>